<sequence length="352" mass="38164">MTAQKLLLTGGAGYIGGTVLAQLLKSSFPEIKSLSISALVRHQSQADVLAEKGVNSILFKNLDETTLLQQTAAEHDVVVHVVDGFHGASAEAFIRGLSERKERTGKPGIYIHTSGASNIASFPISKQYRGTRVFSDKEDILGYEKARNAEEPYANRSVDLLVAESGERLGVDTYSVSPPLVFGIGVGFFKALSAGQLPMLMHSALASGHSQYVGEGTGRWSHVHVQDLAALYEVILAKALIGEISRDRRIFFAETGRSSFLDVAQSIGKVGHELGVLESAEPASVSLEQIARQVFQGQVQWAEMVLASEALVSADLAREIGWKPVKTENDWKATFLHEFKLVIQATTQKDSK</sequence>
<dbReference type="Gene3D" id="3.40.50.720">
    <property type="entry name" value="NAD(P)-binding Rossmann-like Domain"/>
    <property type="match status" value="1"/>
</dbReference>
<dbReference type="GO" id="GO:0005737">
    <property type="term" value="C:cytoplasm"/>
    <property type="evidence" value="ECO:0007669"/>
    <property type="project" value="TreeGrafter"/>
</dbReference>
<name>A0A3M2RX62_9HYPO</name>
<comment type="caution">
    <text evidence="1">The sequence shown here is derived from an EMBL/GenBank/DDBJ whole genome shotgun (WGS) entry which is preliminary data.</text>
</comment>
<dbReference type="STRING" id="2010991.A0A3M2RX62"/>
<dbReference type="GO" id="GO:0004029">
    <property type="term" value="F:aldehyde dehydrogenase (NAD+) activity"/>
    <property type="evidence" value="ECO:0007669"/>
    <property type="project" value="TreeGrafter"/>
</dbReference>
<dbReference type="Proteomes" id="UP000277212">
    <property type="component" value="Unassembled WGS sequence"/>
</dbReference>
<gene>
    <name evidence="1" type="ORF">CDV36_010511</name>
</gene>
<dbReference type="InterPro" id="IPR051783">
    <property type="entry name" value="NAD(P)-dependent_oxidoreduct"/>
</dbReference>
<reference evidence="1 2" key="1">
    <citation type="submission" date="2017-06" db="EMBL/GenBank/DDBJ databases">
        <title>Comparative genomic analysis of Ambrosia Fusariam Clade fungi.</title>
        <authorList>
            <person name="Stajich J.E."/>
            <person name="Carrillo J."/>
            <person name="Kijimoto T."/>
            <person name="Eskalen A."/>
            <person name="O'Donnell K."/>
            <person name="Kasson M."/>
        </authorList>
    </citation>
    <scope>NUCLEOTIDE SEQUENCE [LARGE SCALE GENOMIC DNA]</scope>
    <source>
        <strain evidence="1">UCR3666</strain>
    </source>
</reference>
<accession>A0A3M2RX62</accession>
<dbReference type="SUPFAM" id="SSF51735">
    <property type="entry name" value="NAD(P)-binding Rossmann-fold domains"/>
    <property type="match status" value="1"/>
</dbReference>
<dbReference type="EMBL" id="NKUJ01000226">
    <property type="protein sequence ID" value="RMJ09871.1"/>
    <property type="molecule type" value="Genomic_DNA"/>
</dbReference>
<dbReference type="OrthoDB" id="10262413at2759"/>
<dbReference type="InterPro" id="IPR036291">
    <property type="entry name" value="NAD(P)-bd_dom_sf"/>
</dbReference>
<keyword evidence="2" id="KW-1185">Reference proteome</keyword>
<proteinExistence type="predicted"/>
<dbReference type="AlphaFoldDB" id="A0A3M2RX62"/>
<dbReference type="PANTHER" id="PTHR48079:SF6">
    <property type="entry name" value="NAD(P)-BINDING DOMAIN-CONTAINING PROTEIN-RELATED"/>
    <property type="match status" value="1"/>
</dbReference>
<protein>
    <recommendedName>
        <fullName evidence="3">NAD-dependent epimerase/dehydratase domain-containing protein</fullName>
    </recommendedName>
</protein>
<evidence type="ECO:0008006" key="3">
    <source>
        <dbReference type="Google" id="ProtNLM"/>
    </source>
</evidence>
<evidence type="ECO:0000313" key="1">
    <source>
        <dbReference type="EMBL" id="RMJ09871.1"/>
    </source>
</evidence>
<evidence type="ECO:0000313" key="2">
    <source>
        <dbReference type="Proteomes" id="UP000277212"/>
    </source>
</evidence>
<organism evidence="1 2">
    <name type="scientific">Fusarium kuroshium</name>
    <dbReference type="NCBI Taxonomy" id="2010991"/>
    <lineage>
        <taxon>Eukaryota</taxon>
        <taxon>Fungi</taxon>
        <taxon>Dikarya</taxon>
        <taxon>Ascomycota</taxon>
        <taxon>Pezizomycotina</taxon>
        <taxon>Sordariomycetes</taxon>
        <taxon>Hypocreomycetidae</taxon>
        <taxon>Hypocreales</taxon>
        <taxon>Nectriaceae</taxon>
        <taxon>Fusarium</taxon>
        <taxon>Fusarium solani species complex</taxon>
    </lineage>
</organism>
<dbReference type="PANTHER" id="PTHR48079">
    <property type="entry name" value="PROTEIN YEEZ"/>
    <property type="match status" value="1"/>
</dbReference>